<evidence type="ECO:0000256" key="1">
    <source>
        <dbReference type="ARBA" id="ARBA00007514"/>
    </source>
</evidence>
<dbReference type="GO" id="GO:0003729">
    <property type="term" value="F:mRNA binding"/>
    <property type="evidence" value="ECO:0007669"/>
    <property type="project" value="TreeGrafter"/>
</dbReference>
<dbReference type="EMBL" id="ML119105">
    <property type="protein sequence ID" value="RPB17736.1"/>
    <property type="molecule type" value="Genomic_DNA"/>
</dbReference>
<dbReference type="AlphaFoldDB" id="A0A3N4L595"/>
<keyword evidence="4" id="KW-0687">Ribonucleoprotein</keyword>
<dbReference type="Pfam" id="PF21023">
    <property type="entry name" value="DENR_N"/>
    <property type="match status" value="1"/>
</dbReference>
<evidence type="ECO:0000313" key="6">
    <source>
        <dbReference type="EMBL" id="RPB17736.1"/>
    </source>
</evidence>
<dbReference type="GO" id="GO:0005737">
    <property type="term" value="C:cytoplasm"/>
    <property type="evidence" value="ECO:0007669"/>
    <property type="project" value="UniProtKB-SubCell"/>
</dbReference>
<dbReference type="PROSITE" id="PS50296">
    <property type="entry name" value="SUI1"/>
    <property type="match status" value="1"/>
</dbReference>
<dbReference type="InterPro" id="IPR046447">
    <property type="entry name" value="DENR_C"/>
</dbReference>
<feature type="domain" description="SUI1" evidence="5">
    <location>
        <begin position="111"/>
        <end position="183"/>
    </location>
</feature>
<dbReference type="InterPro" id="IPR050318">
    <property type="entry name" value="DENR/SUI1_TIF"/>
</dbReference>
<organism evidence="6 7">
    <name type="scientific">Morchella conica CCBAS932</name>
    <dbReference type="NCBI Taxonomy" id="1392247"/>
    <lineage>
        <taxon>Eukaryota</taxon>
        <taxon>Fungi</taxon>
        <taxon>Dikarya</taxon>
        <taxon>Ascomycota</taxon>
        <taxon>Pezizomycotina</taxon>
        <taxon>Pezizomycetes</taxon>
        <taxon>Pezizales</taxon>
        <taxon>Morchellaceae</taxon>
        <taxon>Morchella</taxon>
    </lineage>
</organism>
<dbReference type="PANTHER" id="PTHR12789:SF0">
    <property type="entry name" value="DENSITY-REGULATED PROTEIN"/>
    <property type="match status" value="1"/>
</dbReference>
<evidence type="ECO:0000256" key="3">
    <source>
        <dbReference type="ARBA" id="ARBA00020058"/>
    </source>
</evidence>
<reference evidence="6 7" key="1">
    <citation type="journal article" date="2018" name="Nat. Ecol. Evol.">
        <title>Pezizomycetes genomes reveal the molecular basis of ectomycorrhizal truffle lifestyle.</title>
        <authorList>
            <person name="Murat C."/>
            <person name="Payen T."/>
            <person name="Noel B."/>
            <person name="Kuo A."/>
            <person name="Morin E."/>
            <person name="Chen J."/>
            <person name="Kohler A."/>
            <person name="Krizsan K."/>
            <person name="Balestrini R."/>
            <person name="Da Silva C."/>
            <person name="Montanini B."/>
            <person name="Hainaut M."/>
            <person name="Levati E."/>
            <person name="Barry K.W."/>
            <person name="Belfiori B."/>
            <person name="Cichocki N."/>
            <person name="Clum A."/>
            <person name="Dockter R.B."/>
            <person name="Fauchery L."/>
            <person name="Guy J."/>
            <person name="Iotti M."/>
            <person name="Le Tacon F."/>
            <person name="Lindquist E.A."/>
            <person name="Lipzen A."/>
            <person name="Malagnac F."/>
            <person name="Mello A."/>
            <person name="Molinier V."/>
            <person name="Miyauchi S."/>
            <person name="Poulain J."/>
            <person name="Riccioni C."/>
            <person name="Rubini A."/>
            <person name="Sitrit Y."/>
            <person name="Splivallo R."/>
            <person name="Traeger S."/>
            <person name="Wang M."/>
            <person name="Zifcakova L."/>
            <person name="Wipf D."/>
            <person name="Zambonelli A."/>
            <person name="Paolocci F."/>
            <person name="Nowrousian M."/>
            <person name="Ottonello S."/>
            <person name="Baldrian P."/>
            <person name="Spatafora J.W."/>
            <person name="Henrissat B."/>
            <person name="Nagy L.G."/>
            <person name="Aury J.M."/>
            <person name="Wincker P."/>
            <person name="Grigoriev I.V."/>
            <person name="Bonfante P."/>
            <person name="Martin F.M."/>
        </authorList>
    </citation>
    <scope>NUCLEOTIDE SEQUENCE [LARGE SCALE GENOMIC DNA]</scope>
    <source>
        <strain evidence="6 7">CCBAS932</strain>
    </source>
</reference>
<evidence type="ECO:0000313" key="7">
    <source>
        <dbReference type="Proteomes" id="UP000277580"/>
    </source>
</evidence>
<dbReference type="InterPro" id="IPR001950">
    <property type="entry name" value="SUI1"/>
</dbReference>
<comment type="domain">
    <text evidence="4">The SUI1 domain may be involved in RNA binding.</text>
</comment>
<dbReference type="GO" id="GO:0003743">
    <property type="term" value="F:translation initiation factor activity"/>
    <property type="evidence" value="ECO:0007669"/>
    <property type="project" value="InterPro"/>
</dbReference>
<dbReference type="GO" id="GO:0001731">
    <property type="term" value="P:formation of translation preinitiation complex"/>
    <property type="evidence" value="ECO:0007669"/>
    <property type="project" value="TreeGrafter"/>
</dbReference>
<dbReference type="NCBIfam" id="TIGR01159">
    <property type="entry name" value="DRP1"/>
    <property type="match status" value="1"/>
</dbReference>
<accession>A0A3N4L595</accession>
<name>A0A3N4L595_9PEZI</name>
<keyword evidence="7" id="KW-1185">Reference proteome</keyword>
<dbReference type="InterPro" id="IPR048517">
    <property type="entry name" value="DENR_N"/>
</dbReference>
<dbReference type="SUPFAM" id="SSF55159">
    <property type="entry name" value="eIF1-like"/>
    <property type="match status" value="1"/>
</dbReference>
<evidence type="ECO:0000256" key="4">
    <source>
        <dbReference type="RuleBase" id="RU361273"/>
    </source>
</evidence>
<comment type="subcellular location">
    <subcellularLocation>
        <location evidence="4">Cytoplasm</location>
    </subcellularLocation>
</comment>
<keyword evidence="4" id="KW-0689">Ribosomal protein</keyword>
<dbReference type="FunCoup" id="A0A3N4L595">
    <property type="interactions" value="1200"/>
</dbReference>
<dbReference type="STRING" id="1392247.A0A3N4L595"/>
<sequence length="205" mass="22419">MADNNNNEEAGAAAPQEPQARIVLYCGVCTLPPEYCEFGSSAKKCKEWLEENHPDLVASVYNTEAVEAAMSHLTVDALARAEKAEQAAEKKAIKETAKAERELAKKLSSKIVLKRVERAKRKHVIVVTGLEAFGLDLKKVAKDFGKKFACGSSVTKGAAAGQDEIVVQGDLSDDILEYIEEKYPEVPVDNIEQVEEKKKKKSEGP</sequence>
<evidence type="ECO:0000259" key="5">
    <source>
        <dbReference type="PROSITE" id="PS50296"/>
    </source>
</evidence>
<dbReference type="PANTHER" id="PTHR12789">
    <property type="entry name" value="DENSITY-REGULATED PROTEIN HOMOLOG"/>
    <property type="match status" value="1"/>
</dbReference>
<dbReference type="GO" id="GO:1990904">
    <property type="term" value="C:ribonucleoprotein complex"/>
    <property type="evidence" value="ECO:0007669"/>
    <property type="project" value="UniProtKB-KW"/>
</dbReference>
<evidence type="ECO:0000256" key="2">
    <source>
        <dbReference type="ARBA" id="ARBA00011742"/>
    </source>
</evidence>
<dbReference type="InterPro" id="IPR005873">
    <property type="entry name" value="DENR_eukaryotes"/>
</dbReference>
<dbReference type="InParanoid" id="A0A3N4L595"/>
<proteinExistence type="inferred from homology"/>
<dbReference type="GO" id="GO:0002188">
    <property type="term" value="P:translation reinitiation"/>
    <property type="evidence" value="ECO:0007669"/>
    <property type="project" value="TreeGrafter"/>
</dbReference>
<comment type="similarity">
    <text evidence="1 4">Belongs to the DENR family.</text>
</comment>
<dbReference type="Pfam" id="PF01253">
    <property type="entry name" value="SUI1"/>
    <property type="match status" value="1"/>
</dbReference>
<dbReference type="OrthoDB" id="277199at2759"/>
<comment type="subunit">
    <text evidence="2 4">Interacts with the 40S ribosomal subunit.</text>
</comment>
<gene>
    <name evidence="6" type="ORF">P167DRAFT_531263</name>
</gene>
<protein>
    <recommendedName>
        <fullName evidence="3 4">Translation machinery-associated protein 22</fullName>
    </recommendedName>
</protein>
<dbReference type="Gene3D" id="3.30.780.10">
    <property type="entry name" value="SUI1-like domain"/>
    <property type="match status" value="1"/>
</dbReference>
<dbReference type="GO" id="GO:0005840">
    <property type="term" value="C:ribosome"/>
    <property type="evidence" value="ECO:0007669"/>
    <property type="project" value="UniProtKB-KW"/>
</dbReference>
<dbReference type="CDD" id="cd11607">
    <property type="entry name" value="DENR_C"/>
    <property type="match status" value="1"/>
</dbReference>
<dbReference type="InterPro" id="IPR036877">
    <property type="entry name" value="SUI1_dom_sf"/>
</dbReference>
<dbReference type="Proteomes" id="UP000277580">
    <property type="component" value="Unassembled WGS sequence"/>
</dbReference>
<keyword evidence="4" id="KW-0963">Cytoplasm</keyword>